<comment type="caution">
    <text evidence="4">The sequence shown here is derived from an EMBL/GenBank/DDBJ whole genome shotgun (WGS) entry which is preliminary data.</text>
</comment>
<dbReference type="InterPro" id="IPR011010">
    <property type="entry name" value="DNA_brk_join_enz"/>
</dbReference>
<feature type="domain" description="Tyr recombinase" evidence="3">
    <location>
        <begin position="161"/>
        <end position="333"/>
    </location>
</feature>
<sequence length="338" mass="38031">MAIYKRKNSSNYYCEITINGKTVIRSTKTTKKSDALRFEAQLREQLYRQVVLGEQQTITLEQAIADYAKTKAGSVNGRNLKTQITTLRTQLNRVYSLKNGLHGLNGGHLNRLVALRRQDDVSDGTIRLMFTTLKGVINFTKSAGYLQPTNLVIPRLKVSNQRTRTLSDSEEQRLLAILQTHKNPDDYDLVVLLLDTAARLNEIQQLTWDSVDLAAGELRVWRTKTQTESLLKLTDRSLAILQRRAEINQGLSLVFPSKSGGIRRTTPKTIQKAYKQAGLDDFCTHSIRHSTASKLVKNGMSLFAVSKILGHSSISMSQRYSHLEQATVAEQAMKILNN</sequence>
<dbReference type="Gene3D" id="1.10.443.10">
    <property type="entry name" value="Intergrase catalytic core"/>
    <property type="match status" value="1"/>
</dbReference>
<organism evidence="4 5">
    <name type="scientific">Alishewanella longhuensis</name>
    <dbReference type="NCBI Taxonomy" id="1091037"/>
    <lineage>
        <taxon>Bacteria</taxon>
        <taxon>Pseudomonadati</taxon>
        <taxon>Pseudomonadota</taxon>
        <taxon>Gammaproteobacteria</taxon>
        <taxon>Alteromonadales</taxon>
        <taxon>Alteromonadaceae</taxon>
        <taxon>Alishewanella</taxon>
    </lineage>
</organism>
<accession>A0ABQ3KWN5</accession>
<evidence type="ECO:0000256" key="2">
    <source>
        <dbReference type="ARBA" id="ARBA00023172"/>
    </source>
</evidence>
<protein>
    <recommendedName>
        <fullName evidence="3">Tyr recombinase domain-containing protein</fullName>
    </recommendedName>
</protein>
<dbReference type="PANTHER" id="PTHR30349">
    <property type="entry name" value="PHAGE INTEGRASE-RELATED"/>
    <property type="match status" value="1"/>
</dbReference>
<dbReference type="InterPro" id="IPR002104">
    <property type="entry name" value="Integrase_catalytic"/>
</dbReference>
<evidence type="ECO:0000256" key="1">
    <source>
        <dbReference type="ARBA" id="ARBA00022908"/>
    </source>
</evidence>
<dbReference type="InterPro" id="IPR050090">
    <property type="entry name" value="Tyrosine_recombinase_XerCD"/>
</dbReference>
<keyword evidence="5" id="KW-1185">Reference proteome</keyword>
<dbReference type="CDD" id="cd00796">
    <property type="entry name" value="INT_Rci_Hp1_C"/>
    <property type="match status" value="1"/>
</dbReference>
<proteinExistence type="predicted"/>
<evidence type="ECO:0000313" key="5">
    <source>
        <dbReference type="Proteomes" id="UP000659697"/>
    </source>
</evidence>
<dbReference type="Proteomes" id="UP000659697">
    <property type="component" value="Unassembled WGS sequence"/>
</dbReference>
<dbReference type="PROSITE" id="PS51898">
    <property type="entry name" value="TYR_RECOMBINASE"/>
    <property type="match status" value="1"/>
</dbReference>
<keyword evidence="2" id="KW-0233">DNA recombination</keyword>
<dbReference type="EMBL" id="BNAO01000001">
    <property type="protein sequence ID" value="GHG61510.1"/>
    <property type="molecule type" value="Genomic_DNA"/>
</dbReference>
<evidence type="ECO:0000259" key="3">
    <source>
        <dbReference type="PROSITE" id="PS51898"/>
    </source>
</evidence>
<evidence type="ECO:0000313" key="4">
    <source>
        <dbReference type="EMBL" id="GHG61510.1"/>
    </source>
</evidence>
<dbReference type="PANTHER" id="PTHR30349:SF64">
    <property type="entry name" value="PROPHAGE INTEGRASE INTD-RELATED"/>
    <property type="match status" value="1"/>
</dbReference>
<reference evidence="5" key="1">
    <citation type="journal article" date="2019" name="Int. J. Syst. Evol. Microbiol.">
        <title>The Global Catalogue of Microorganisms (GCM) 10K type strain sequencing project: providing services to taxonomists for standard genome sequencing and annotation.</title>
        <authorList>
            <consortium name="The Broad Institute Genomics Platform"/>
            <consortium name="The Broad Institute Genome Sequencing Center for Infectious Disease"/>
            <person name="Wu L."/>
            <person name="Ma J."/>
        </authorList>
    </citation>
    <scope>NUCLEOTIDE SEQUENCE [LARGE SCALE GENOMIC DNA]</scope>
    <source>
        <strain evidence="5">CGMCC 1.7003</strain>
    </source>
</reference>
<dbReference type="InterPro" id="IPR013762">
    <property type="entry name" value="Integrase-like_cat_sf"/>
</dbReference>
<dbReference type="SUPFAM" id="SSF56349">
    <property type="entry name" value="DNA breaking-rejoining enzymes"/>
    <property type="match status" value="1"/>
</dbReference>
<dbReference type="RefSeq" id="WP_189430019.1">
    <property type="nucleotide sequence ID" value="NZ_BNAO01000001.1"/>
</dbReference>
<keyword evidence="1" id="KW-0229">DNA integration</keyword>
<name>A0ABQ3KWN5_9ALTE</name>
<dbReference type="Pfam" id="PF00589">
    <property type="entry name" value="Phage_integrase"/>
    <property type="match status" value="1"/>
</dbReference>
<gene>
    <name evidence="4" type="ORF">GCM10010919_06040</name>
</gene>